<gene>
    <name evidence="1" type="ORF">F9C07_5830</name>
</gene>
<accession>A0A7U2R0N0</accession>
<organism evidence="1 2">
    <name type="scientific">Aspergillus flavus (strain ATCC 200026 / FGSC A1120 / IAM 13836 / NRRL 3357 / JCM 12722 / SRRC 167)</name>
    <dbReference type="NCBI Taxonomy" id="332952"/>
    <lineage>
        <taxon>Eukaryota</taxon>
        <taxon>Fungi</taxon>
        <taxon>Dikarya</taxon>
        <taxon>Ascomycota</taxon>
        <taxon>Pezizomycotina</taxon>
        <taxon>Eurotiomycetes</taxon>
        <taxon>Eurotiomycetidae</taxon>
        <taxon>Eurotiales</taxon>
        <taxon>Aspergillaceae</taxon>
        <taxon>Aspergillus</taxon>
        <taxon>Aspergillus subgen. Circumdati</taxon>
    </lineage>
</organism>
<name>A0A7U2R0N0_ASPFN</name>
<dbReference type="Proteomes" id="UP000596276">
    <property type="component" value="Chromosome 7"/>
</dbReference>
<dbReference type="EMBL" id="CP044617">
    <property type="protein sequence ID" value="QRD91783.1"/>
    <property type="molecule type" value="Genomic_DNA"/>
</dbReference>
<dbReference type="VEuPathDB" id="FungiDB:F9C07_5830"/>
<evidence type="ECO:0000313" key="1">
    <source>
        <dbReference type="EMBL" id="QRD91783.1"/>
    </source>
</evidence>
<evidence type="ECO:0000313" key="2">
    <source>
        <dbReference type="Proteomes" id="UP000596276"/>
    </source>
</evidence>
<keyword evidence="2" id="KW-1185">Reference proteome</keyword>
<dbReference type="AlphaFoldDB" id="A0A7U2R0N0"/>
<proteinExistence type="predicted"/>
<protein>
    <submittedName>
        <fullName evidence="1">Uncharacterized protein</fullName>
    </submittedName>
</protein>
<reference evidence="2" key="1">
    <citation type="journal article" date="2021" name="G3 (Bethesda)">
        <title>Chromosome assembled and annotated genome sequence of Aspergillus flavus NRRL 3357.</title>
        <authorList>
            <person name="Skerker J.M."/>
            <person name="Pianalto K.M."/>
            <person name="Mondo S.J."/>
            <person name="Yang K."/>
            <person name="Arkin A.P."/>
            <person name="Keller N.P."/>
            <person name="Grigoriev I.V."/>
            <person name="Louise Glass N.L."/>
        </authorList>
    </citation>
    <scope>NUCLEOTIDE SEQUENCE [LARGE SCALE GENOMIC DNA]</scope>
    <source>
        <strain evidence="2">ATCC 200026 / FGSC A1120 / IAM 13836 / NRRL 3357 / JCM 12722 / SRRC 167</strain>
    </source>
</reference>
<sequence>MVGTLTFESDCPSAVLKIISLVASSVDSIYKLKELEPSYGSRKSHQEFICPGERKQQAVTSGGVTSDRSIVLWPF</sequence>